<reference evidence="2" key="1">
    <citation type="submission" date="2019-12" db="EMBL/GenBank/DDBJ databases">
        <authorList>
            <person name="Scholes J."/>
        </authorList>
    </citation>
    <scope>NUCLEOTIDE SEQUENCE</scope>
</reference>
<dbReference type="InterPro" id="IPR006502">
    <property type="entry name" value="PDDEXK-like"/>
</dbReference>
<accession>A0A9N7NBC6</accession>
<evidence type="ECO:0000313" key="3">
    <source>
        <dbReference type="Proteomes" id="UP001153555"/>
    </source>
</evidence>
<feature type="compositionally biased region" description="Acidic residues" evidence="1">
    <location>
        <begin position="55"/>
        <end position="71"/>
    </location>
</feature>
<sequence>MANIPVRFRRVAAAFHEMSRIQSWESSGSEHSADLSDLVNSFLEREFSDRKIGSAEEEEDGDEVNAGEPEIDGLCKSKWEKNGRNPSGSYEYIDVNSGGGRYIVEVNLAGEFSIARQTSSYASVLATFPPIFVGKPEELKKVVRIMSKAMRKSMKKAEMSVPPWRRLSYMQAKWFGFYRRTANEVPTRGFGGPAWRWRENWEFGGGF</sequence>
<gene>
    <name evidence="2" type="ORF">SHERM_01692</name>
</gene>
<dbReference type="NCBIfam" id="TIGR01615">
    <property type="entry name" value="A_thal_3542"/>
    <property type="match status" value="1"/>
</dbReference>
<dbReference type="AlphaFoldDB" id="A0A9N7NBC6"/>
<protein>
    <submittedName>
        <fullName evidence="2">Uncharacterized protein</fullName>
    </submittedName>
</protein>
<dbReference type="PANTHER" id="PTHR31579:SF42">
    <property type="entry name" value="DUF506 FAMILY PROTEIN (DUF506)"/>
    <property type="match status" value="1"/>
</dbReference>
<proteinExistence type="predicted"/>
<evidence type="ECO:0000256" key="1">
    <source>
        <dbReference type="SAM" id="MobiDB-lite"/>
    </source>
</evidence>
<organism evidence="2 3">
    <name type="scientific">Striga hermonthica</name>
    <name type="common">Purple witchweed</name>
    <name type="synonym">Buchnera hermonthica</name>
    <dbReference type="NCBI Taxonomy" id="68872"/>
    <lineage>
        <taxon>Eukaryota</taxon>
        <taxon>Viridiplantae</taxon>
        <taxon>Streptophyta</taxon>
        <taxon>Embryophyta</taxon>
        <taxon>Tracheophyta</taxon>
        <taxon>Spermatophyta</taxon>
        <taxon>Magnoliopsida</taxon>
        <taxon>eudicotyledons</taxon>
        <taxon>Gunneridae</taxon>
        <taxon>Pentapetalae</taxon>
        <taxon>asterids</taxon>
        <taxon>lamiids</taxon>
        <taxon>Lamiales</taxon>
        <taxon>Orobanchaceae</taxon>
        <taxon>Buchnereae</taxon>
        <taxon>Striga</taxon>
    </lineage>
</organism>
<dbReference type="Pfam" id="PF04720">
    <property type="entry name" value="PDDEXK_6"/>
    <property type="match status" value="1"/>
</dbReference>
<feature type="region of interest" description="Disordered" evidence="1">
    <location>
        <begin position="50"/>
        <end position="79"/>
    </location>
</feature>
<name>A0A9N7NBC6_STRHE</name>
<dbReference type="Proteomes" id="UP001153555">
    <property type="component" value="Unassembled WGS sequence"/>
</dbReference>
<dbReference type="OrthoDB" id="548115at2759"/>
<evidence type="ECO:0000313" key="2">
    <source>
        <dbReference type="EMBL" id="CAA0826489.1"/>
    </source>
</evidence>
<keyword evidence="3" id="KW-1185">Reference proteome</keyword>
<comment type="caution">
    <text evidence="2">The sequence shown here is derived from an EMBL/GenBank/DDBJ whole genome shotgun (WGS) entry which is preliminary data.</text>
</comment>
<dbReference type="PANTHER" id="PTHR31579">
    <property type="entry name" value="OS03G0796600 PROTEIN"/>
    <property type="match status" value="1"/>
</dbReference>
<dbReference type="EMBL" id="CACSLK010027624">
    <property type="protein sequence ID" value="CAA0826489.1"/>
    <property type="molecule type" value="Genomic_DNA"/>
</dbReference>